<evidence type="ECO:0000313" key="4">
    <source>
        <dbReference type="EMBL" id="KAK2079782.1"/>
    </source>
</evidence>
<dbReference type="InterPro" id="IPR001266">
    <property type="entry name" value="Ribosomal_eS19"/>
</dbReference>
<dbReference type="Gene3D" id="1.10.10.10">
    <property type="entry name" value="Winged helix-like DNA-binding domain superfamily/Winged helix DNA-binding domain"/>
    <property type="match status" value="1"/>
</dbReference>
<proteinExistence type="inferred from homology"/>
<dbReference type="GO" id="GO:0003735">
    <property type="term" value="F:structural constituent of ribosome"/>
    <property type="evidence" value="ECO:0007669"/>
    <property type="project" value="InterPro"/>
</dbReference>
<dbReference type="GO" id="GO:0003723">
    <property type="term" value="F:RNA binding"/>
    <property type="evidence" value="ECO:0007669"/>
    <property type="project" value="TreeGrafter"/>
</dbReference>
<protein>
    <recommendedName>
        <fullName evidence="6">40S ribosomal protein S19</fullName>
    </recommendedName>
</protein>
<comment type="similarity">
    <text evidence="1">Belongs to the eukaryotic ribosomal protein eS19 family.</text>
</comment>
<comment type="caution">
    <text evidence="4">The sequence shown here is derived from an EMBL/GenBank/DDBJ whole genome shotgun (WGS) entry which is preliminary data.</text>
</comment>
<dbReference type="GO" id="GO:0006412">
    <property type="term" value="P:translation"/>
    <property type="evidence" value="ECO:0007669"/>
    <property type="project" value="InterPro"/>
</dbReference>
<dbReference type="PANTHER" id="PTHR11710:SF0">
    <property type="entry name" value="40S RIBOSOMAL PROTEIN S19"/>
    <property type="match status" value="1"/>
</dbReference>
<dbReference type="GO" id="GO:0022627">
    <property type="term" value="C:cytosolic small ribosomal subunit"/>
    <property type="evidence" value="ECO:0007669"/>
    <property type="project" value="TreeGrafter"/>
</dbReference>
<evidence type="ECO:0000256" key="2">
    <source>
        <dbReference type="ARBA" id="ARBA00022980"/>
    </source>
</evidence>
<dbReference type="FunFam" id="1.10.10.10:FF:000118">
    <property type="entry name" value="40S ribosomal protein S19"/>
    <property type="match status" value="1"/>
</dbReference>
<evidence type="ECO:0008006" key="6">
    <source>
        <dbReference type="Google" id="ProtNLM"/>
    </source>
</evidence>
<sequence length="160" mass="17910">MAEATEVRRAGPTTVRDVPADEFIKAFAAYLKKTGKITLPEKIDLMKTAPHKELAPYDADWYFTRAAAVARRVYLIQGLGVGHFRRVFGGRSNPKGSVAPEHFAKASGGVIRHTMKQLESLGLLEKVENTKGRRVTREGRRQMDLVARSIQVTPFNFLQE</sequence>
<dbReference type="SMART" id="SM01413">
    <property type="entry name" value="Ribosomal_S19e"/>
    <property type="match status" value="1"/>
</dbReference>
<dbReference type="GO" id="GO:0000028">
    <property type="term" value="P:ribosomal small subunit assembly"/>
    <property type="evidence" value="ECO:0007669"/>
    <property type="project" value="TreeGrafter"/>
</dbReference>
<dbReference type="Pfam" id="PF01090">
    <property type="entry name" value="Ribosomal_S19e"/>
    <property type="match status" value="1"/>
</dbReference>
<dbReference type="PANTHER" id="PTHR11710">
    <property type="entry name" value="40S RIBOSOMAL PROTEIN S19"/>
    <property type="match status" value="1"/>
</dbReference>
<dbReference type="InterPro" id="IPR036388">
    <property type="entry name" value="WH-like_DNA-bd_sf"/>
</dbReference>
<name>A0AAD9IP42_PROWI</name>
<evidence type="ECO:0000313" key="5">
    <source>
        <dbReference type="Proteomes" id="UP001255856"/>
    </source>
</evidence>
<dbReference type="AlphaFoldDB" id="A0AAD9IP42"/>
<accession>A0AAD9IP42</accession>
<keyword evidence="2" id="KW-0689">Ribosomal protein</keyword>
<keyword evidence="3" id="KW-0687">Ribonucleoprotein</keyword>
<dbReference type="EMBL" id="JASFZW010000002">
    <property type="protein sequence ID" value="KAK2079782.1"/>
    <property type="molecule type" value="Genomic_DNA"/>
</dbReference>
<dbReference type="Proteomes" id="UP001255856">
    <property type="component" value="Unassembled WGS sequence"/>
</dbReference>
<gene>
    <name evidence="4" type="ORF">QBZ16_002177</name>
</gene>
<dbReference type="InterPro" id="IPR036390">
    <property type="entry name" value="WH_DNA-bd_sf"/>
</dbReference>
<keyword evidence="5" id="KW-1185">Reference proteome</keyword>
<evidence type="ECO:0000256" key="1">
    <source>
        <dbReference type="ARBA" id="ARBA00010014"/>
    </source>
</evidence>
<organism evidence="4 5">
    <name type="scientific">Prototheca wickerhamii</name>
    <dbReference type="NCBI Taxonomy" id="3111"/>
    <lineage>
        <taxon>Eukaryota</taxon>
        <taxon>Viridiplantae</taxon>
        <taxon>Chlorophyta</taxon>
        <taxon>core chlorophytes</taxon>
        <taxon>Trebouxiophyceae</taxon>
        <taxon>Chlorellales</taxon>
        <taxon>Chlorellaceae</taxon>
        <taxon>Prototheca</taxon>
    </lineage>
</organism>
<reference evidence="4" key="1">
    <citation type="submission" date="2021-01" db="EMBL/GenBank/DDBJ databases">
        <authorList>
            <person name="Eckstrom K.M.E."/>
        </authorList>
    </citation>
    <scope>NUCLEOTIDE SEQUENCE</scope>
    <source>
        <strain evidence="4">UVCC 0001</strain>
    </source>
</reference>
<evidence type="ECO:0000256" key="3">
    <source>
        <dbReference type="ARBA" id="ARBA00023274"/>
    </source>
</evidence>
<dbReference type="SUPFAM" id="SSF46785">
    <property type="entry name" value="Winged helix' DNA-binding domain"/>
    <property type="match status" value="1"/>
</dbReference>